<dbReference type="InterPro" id="IPR041118">
    <property type="entry name" value="Rx_N"/>
</dbReference>
<dbReference type="EMBL" id="VEPZ02001714">
    <property type="protein sequence ID" value="KAE8662283.1"/>
    <property type="molecule type" value="Genomic_DNA"/>
</dbReference>
<gene>
    <name evidence="6" type="ORF">F3Y22_tig00113548pilonHSYRG00041</name>
</gene>
<dbReference type="Proteomes" id="UP000436088">
    <property type="component" value="Unassembled WGS sequence"/>
</dbReference>
<dbReference type="Pfam" id="PF18052">
    <property type="entry name" value="Rx_N"/>
    <property type="match status" value="1"/>
</dbReference>
<dbReference type="GO" id="GO:0000166">
    <property type="term" value="F:nucleotide binding"/>
    <property type="evidence" value="ECO:0007669"/>
    <property type="project" value="UniProtKB-KW"/>
</dbReference>
<dbReference type="InterPro" id="IPR053052">
    <property type="entry name" value="Imprinting_Balance_Reg"/>
</dbReference>
<accession>A0A6A2WP35</accession>
<feature type="domain" description="Disease resistance N-terminal" evidence="5">
    <location>
        <begin position="317"/>
        <end position="384"/>
    </location>
</feature>
<reference evidence="6" key="1">
    <citation type="submission" date="2019-09" db="EMBL/GenBank/DDBJ databases">
        <title>Draft genome information of white flower Hibiscus syriacus.</title>
        <authorList>
            <person name="Kim Y.-M."/>
        </authorList>
    </citation>
    <scope>NUCLEOTIDE SEQUENCE [LARGE SCALE GENOMIC DNA]</scope>
    <source>
        <strain evidence="6">YM2019G1</strain>
    </source>
</reference>
<evidence type="ECO:0000259" key="5">
    <source>
        <dbReference type="Pfam" id="PF18052"/>
    </source>
</evidence>
<evidence type="ECO:0000313" key="6">
    <source>
        <dbReference type="EMBL" id="KAE8662283.1"/>
    </source>
</evidence>
<protein>
    <submittedName>
        <fullName evidence="6">CC-NBS-LRR class disease resistance protein</fullName>
    </submittedName>
</protein>
<dbReference type="AlphaFoldDB" id="A0A6A2WP35"/>
<keyword evidence="1" id="KW-0677">Repeat</keyword>
<dbReference type="Gene3D" id="1.20.5.4130">
    <property type="match status" value="1"/>
</dbReference>
<proteinExistence type="predicted"/>
<dbReference type="PANTHER" id="PTHR45496:SF19">
    <property type="entry name" value="J DOMAIN-CONTAINING PROTEIN"/>
    <property type="match status" value="1"/>
</dbReference>
<name>A0A6A2WP35_HIBSY</name>
<dbReference type="PANTHER" id="PTHR45496">
    <property type="entry name" value="CHAPERONE DNAJ-DOMAIN SUPERFAMILY PROTEIN"/>
    <property type="match status" value="1"/>
</dbReference>
<evidence type="ECO:0000256" key="4">
    <source>
        <dbReference type="SAM" id="MobiDB-lite"/>
    </source>
</evidence>
<dbReference type="GO" id="GO:0006952">
    <property type="term" value="P:defense response"/>
    <property type="evidence" value="ECO:0007669"/>
    <property type="project" value="UniProtKB-KW"/>
</dbReference>
<feature type="region of interest" description="Disordered" evidence="4">
    <location>
        <begin position="134"/>
        <end position="171"/>
    </location>
</feature>
<dbReference type="InterPro" id="IPR038005">
    <property type="entry name" value="RX-like_CC"/>
</dbReference>
<sequence length="456" mass="51497">MDDGSNTEAEPWLNAASKLLTSGVSEAWNVLLNPSKKLVYDDELRFLQFGHVNPLGQQHYQHQQPQTLFMQTPLKETQSLFVRSPRKNKDGKDALKGEQLCLHNYSAGSNWTRQINQKEPIGVSQINQTEYSRIEPTQSATQSEGPENDSTPASLSTLSEGPKNDSTLASQSTQSEGLTFWTARPHCYSCFEYPKVYENGTLRCQTKDCRKTFQAAVIPSLETEPSGVNEDYTLRFQAKNCRRAYHAVAIPSPPVNGNDPNFRCCGFFPIERTGNFPSWSPISTMFACPDNKNDGKQKIPKKSAPRVFYDERDTYVEISDSSGVEEQVDGLLTELKWKQSLLLENDVKQHENEGIRLSVAEIRELAYDAEDVIKDFVLRIVSKKEGGISGCIKISTCILIEGWTLHKTRSKIEEIFEKILNLVRRFQAYVVMGLKDGDGPSYSIARRELRNPNDFC</sequence>
<keyword evidence="7" id="KW-1185">Reference proteome</keyword>
<evidence type="ECO:0000256" key="1">
    <source>
        <dbReference type="ARBA" id="ARBA00022737"/>
    </source>
</evidence>
<dbReference type="CDD" id="cd14798">
    <property type="entry name" value="RX-CC_like"/>
    <property type="match status" value="1"/>
</dbReference>
<evidence type="ECO:0000256" key="2">
    <source>
        <dbReference type="ARBA" id="ARBA00022741"/>
    </source>
</evidence>
<evidence type="ECO:0000313" key="7">
    <source>
        <dbReference type="Proteomes" id="UP000436088"/>
    </source>
</evidence>
<comment type="caution">
    <text evidence="6">The sequence shown here is derived from an EMBL/GenBank/DDBJ whole genome shotgun (WGS) entry which is preliminary data.</text>
</comment>
<evidence type="ECO:0000256" key="3">
    <source>
        <dbReference type="ARBA" id="ARBA00022821"/>
    </source>
</evidence>
<keyword evidence="3" id="KW-0611">Plant defense</keyword>
<keyword evidence="2" id="KW-0547">Nucleotide-binding</keyword>
<organism evidence="6 7">
    <name type="scientific">Hibiscus syriacus</name>
    <name type="common">Rose of Sharon</name>
    <dbReference type="NCBI Taxonomy" id="106335"/>
    <lineage>
        <taxon>Eukaryota</taxon>
        <taxon>Viridiplantae</taxon>
        <taxon>Streptophyta</taxon>
        <taxon>Embryophyta</taxon>
        <taxon>Tracheophyta</taxon>
        <taxon>Spermatophyta</taxon>
        <taxon>Magnoliopsida</taxon>
        <taxon>eudicotyledons</taxon>
        <taxon>Gunneridae</taxon>
        <taxon>Pentapetalae</taxon>
        <taxon>rosids</taxon>
        <taxon>malvids</taxon>
        <taxon>Malvales</taxon>
        <taxon>Malvaceae</taxon>
        <taxon>Malvoideae</taxon>
        <taxon>Hibiscus</taxon>
    </lineage>
</organism>